<dbReference type="EMBL" id="SMOL01000231">
    <property type="protein sequence ID" value="KAB2623067.1"/>
    <property type="molecule type" value="Genomic_DNA"/>
</dbReference>
<sequence>MGRAKQTARKSSGNKIPQKLPTVQTIMKKTATTRGAPRADPSCSQMPPPPPPKANAQVPKLEVDGKQVFINISRLKDHKYAECNEGIAKP</sequence>
<proteinExistence type="predicted"/>
<reference evidence="3" key="2">
    <citation type="submission" date="2019-10" db="EMBL/GenBank/DDBJ databases">
        <title>A de novo genome assembly of a pear dwarfing rootstock.</title>
        <authorList>
            <person name="Wang F."/>
            <person name="Wang J."/>
            <person name="Li S."/>
            <person name="Zhang Y."/>
            <person name="Fang M."/>
            <person name="Ma L."/>
            <person name="Zhao Y."/>
            <person name="Jiang S."/>
        </authorList>
    </citation>
    <scope>NUCLEOTIDE SEQUENCE [LARGE SCALE GENOMIC DNA]</scope>
</reference>
<keyword evidence="3" id="KW-1185">Reference proteome</keyword>
<gene>
    <name evidence="2" type="ORF">D8674_025249</name>
</gene>
<evidence type="ECO:0000256" key="1">
    <source>
        <dbReference type="SAM" id="MobiDB-lite"/>
    </source>
</evidence>
<comment type="caution">
    <text evidence="2">The sequence shown here is derived from an EMBL/GenBank/DDBJ whole genome shotgun (WGS) entry which is preliminary data.</text>
</comment>
<feature type="region of interest" description="Disordered" evidence="1">
    <location>
        <begin position="1"/>
        <end position="20"/>
    </location>
</feature>
<feature type="compositionally biased region" description="Polar residues" evidence="1">
    <location>
        <begin position="9"/>
        <end position="20"/>
    </location>
</feature>
<protein>
    <submittedName>
        <fullName evidence="2">Uncharacterized protein</fullName>
    </submittedName>
</protein>
<evidence type="ECO:0000313" key="2">
    <source>
        <dbReference type="EMBL" id="KAB2623067.1"/>
    </source>
</evidence>
<name>A0A5N5H7W9_9ROSA</name>
<reference evidence="2 3" key="1">
    <citation type="submission" date="2019-09" db="EMBL/GenBank/DDBJ databases">
        <authorList>
            <person name="Ou C."/>
        </authorList>
    </citation>
    <scope>NUCLEOTIDE SEQUENCE [LARGE SCALE GENOMIC DNA]</scope>
    <source>
        <strain evidence="2">S2</strain>
        <tissue evidence="2">Leaf</tissue>
    </source>
</reference>
<organism evidence="2 3">
    <name type="scientific">Pyrus ussuriensis x Pyrus communis</name>
    <dbReference type="NCBI Taxonomy" id="2448454"/>
    <lineage>
        <taxon>Eukaryota</taxon>
        <taxon>Viridiplantae</taxon>
        <taxon>Streptophyta</taxon>
        <taxon>Embryophyta</taxon>
        <taxon>Tracheophyta</taxon>
        <taxon>Spermatophyta</taxon>
        <taxon>Magnoliopsida</taxon>
        <taxon>eudicotyledons</taxon>
        <taxon>Gunneridae</taxon>
        <taxon>Pentapetalae</taxon>
        <taxon>rosids</taxon>
        <taxon>fabids</taxon>
        <taxon>Rosales</taxon>
        <taxon>Rosaceae</taxon>
        <taxon>Amygdaloideae</taxon>
        <taxon>Maleae</taxon>
        <taxon>Pyrus</taxon>
    </lineage>
</organism>
<reference evidence="2 3" key="3">
    <citation type="submission" date="2019-11" db="EMBL/GenBank/DDBJ databases">
        <title>A de novo genome assembly of a pear dwarfing rootstock.</title>
        <authorList>
            <person name="Wang F."/>
            <person name="Wang J."/>
            <person name="Li S."/>
            <person name="Zhang Y."/>
            <person name="Fang M."/>
            <person name="Ma L."/>
            <person name="Zhao Y."/>
            <person name="Jiang S."/>
        </authorList>
    </citation>
    <scope>NUCLEOTIDE SEQUENCE [LARGE SCALE GENOMIC DNA]</scope>
    <source>
        <strain evidence="2">S2</strain>
        <tissue evidence="2">Leaf</tissue>
    </source>
</reference>
<accession>A0A5N5H7W9</accession>
<dbReference type="Proteomes" id="UP000327157">
    <property type="component" value="Chromosome 4"/>
</dbReference>
<feature type="region of interest" description="Disordered" evidence="1">
    <location>
        <begin position="30"/>
        <end position="57"/>
    </location>
</feature>
<dbReference type="AlphaFoldDB" id="A0A5N5H7W9"/>
<evidence type="ECO:0000313" key="3">
    <source>
        <dbReference type="Proteomes" id="UP000327157"/>
    </source>
</evidence>